<proteinExistence type="predicted"/>
<dbReference type="Pfam" id="PF13333">
    <property type="entry name" value="rve_2"/>
    <property type="match status" value="1"/>
</dbReference>
<organism evidence="2 3">
    <name type="scientific">Chryseobacterium vrystaatense</name>
    <dbReference type="NCBI Taxonomy" id="307480"/>
    <lineage>
        <taxon>Bacteria</taxon>
        <taxon>Pseudomonadati</taxon>
        <taxon>Bacteroidota</taxon>
        <taxon>Flavobacteriia</taxon>
        <taxon>Flavobacteriales</taxon>
        <taxon>Weeksellaceae</taxon>
        <taxon>Chryseobacterium group</taxon>
        <taxon>Chryseobacterium</taxon>
    </lineage>
</organism>
<dbReference type="Proteomes" id="UP000028719">
    <property type="component" value="Unassembled WGS sequence"/>
</dbReference>
<dbReference type="InterPro" id="IPR012337">
    <property type="entry name" value="RNaseH-like_sf"/>
</dbReference>
<dbReference type="Pfam" id="PF00665">
    <property type="entry name" value="rve"/>
    <property type="match status" value="1"/>
</dbReference>
<dbReference type="RefSeq" id="WP_034749435.1">
    <property type="nucleotide sequence ID" value="NZ_JPRI01000010.1"/>
</dbReference>
<evidence type="ECO:0000259" key="1">
    <source>
        <dbReference type="PROSITE" id="PS50994"/>
    </source>
</evidence>
<dbReference type="PANTHER" id="PTHR46889">
    <property type="entry name" value="TRANSPOSASE INSF FOR INSERTION SEQUENCE IS3B-RELATED"/>
    <property type="match status" value="1"/>
</dbReference>
<dbReference type="InterPro" id="IPR048020">
    <property type="entry name" value="Transpos_IS3"/>
</dbReference>
<accession>A0ABR4UIY4</accession>
<dbReference type="InterPro" id="IPR036397">
    <property type="entry name" value="RNaseH_sf"/>
</dbReference>
<dbReference type="InterPro" id="IPR001584">
    <property type="entry name" value="Integrase_cat-core"/>
</dbReference>
<reference evidence="2 3" key="1">
    <citation type="submission" date="2014-07" db="EMBL/GenBank/DDBJ databases">
        <title>Genome of Chryseobacterium vrystaatense LMG 22846.</title>
        <authorList>
            <person name="Pipes S.E."/>
            <person name="Stropko S.J."/>
            <person name="Newman J.D."/>
        </authorList>
    </citation>
    <scope>NUCLEOTIDE SEQUENCE [LARGE SCALE GENOMIC DNA]</scope>
    <source>
        <strain evidence="2 3">LMG 22846</strain>
    </source>
</reference>
<protein>
    <recommendedName>
        <fullName evidence="1">Integrase catalytic domain-containing protein</fullName>
    </recommendedName>
</protein>
<dbReference type="PANTHER" id="PTHR46889:SF4">
    <property type="entry name" value="TRANSPOSASE INSO FOR INSERTION SEQUENCE ELEMENT IS911B-RELATED"/>
    <property type="match status" value="1"/>
</dbReference>
<evidence type="ECO:0000313" key="3">
    <source>
        <dbReference type="Proteomes" id="UP000028719"/>
    </source>
</evidence>
<keyword evidence="3" id="KW-1185">Reference proteome</keyword>
<dbReference type="SUPFAM" id="SSF53098">
    <property type="entry name" value="Ribonuclease H-like"/>
    <property type="match status" value="1"/>
</dbReference>
<dbReference type="EMBL" id="JPRI01000010">
    <property type="protein sequence ID" value="KFF24116.1"/>
    <property type="molecule type" value="Genomic_DNA"/>
</dbReference>
<dbReference type="PROSITE" id="PS50994">
    <property type="entry name" value="INTEGRASE"/>
    <property type="match status" value="1"/>
</dbReference>
<comment type="caution">
    <text evidence="2">The sequence shown here is derived from an EMBL/GenBank/DDBJ whole genome shotgun (WGS) entry which is preliminary data.</text>
</comment>
<dbReference type="InterPro" id="IPR050900">
    <property type="entry name" value="Transposase_IS3/IS150/IS904"/>
</dbReference>
<sequence length="292" mass="34368">MKYEFIKNHEYLFSIEKMCCILEVGPSSYYKWKSKPICNRLLLKEKTKQQITSIYFASKQRYGSPRITVELNVLGYKISRITVAKYMQELGLRSKLSKKFKVTTNSKHNYLVAENVLDRNFIISKPSKVWVSDITYIQTKEGFLYLTTIIDLYDRKIIGWSLSNGMSTEETSLAAWKMARKTRKVTKGLIFHSDRGVQYASKKFTKTIESYGVIRSMSRKGNCWDNAVAESFFKSLKTELIYGNKLITKEKMGMEIFEYIEIWYNKKRRHSTLNYKTIEEFNNQNEIYQNVA</sequence>
<gene>
    <name evidence="2" type="ORF">IW16_22370</name>
</gene>
<dbReference type="Pfam" id="PF13276">
    <property type="entry name" value="HTH_21"/>
    <property type="match status" value="1"/>
</dbReference>
<dbReference type="InterPro" id="IPR025948">
    <property type="entry name" value="HTH-like_dom"/>
</dbReference>
<name>A0ABR4UIY4_9FLAO</name>
<feature type="domain" description="Integrase catalytic" evidence="1">
    <location>
        <begin position="122"/>
        <end position="285"/>
    </location>
</feature>
<evidence type="ECO:0000313" key="2">
    <source>
        <dbReference type="EMBL" id="KFF24116.1"/>
    </source>
</evidence>
<dbReference type="Gene3D" id="3.30.420.10">
    <property type="entry name" value="Ribonuclease H-like superfamily/Ribonuclease H"/>
    <property type="match status" value="1"/>
</dbReference>
<dbReference type="NCBIfam" id="NF033516">
    <property type="entry name" value="transpos_IS3"/>
    <property type="match status" value="1"/>
</dbReference>